<name>A0A6J6DVU5_9ZZZZ</name>
<sequence>MSVLSSLSRNRVAQTGYRRLLESGFVPRRAFAHYFMNTAGIRSRVHLQNYYSMFFPDDLTPVDARVWLYDSQGSLLAHRTFSIPAFGQLYLEMEDIAGENLDSEGMIVVDVLPPKATRHKLKTLPNIQALTVQTPFWVSYRDADDNYMYVHSIEVYRGRVFGAVWPLNQVMAHATQARAPWESWRLLDVNLLDELHVIVMNHSATPGTTEVRVISQAGDVLWSEEVSLKTRESRRVSVPQDKINEWRLAGEHDSVRVSLSTILSDNGKPYVLMRYGGGPLSMHHG</sequence>
<accession>A0A6J6DVU5</accession>
<gene>
    <name evidence="1" type="ORF">UFOPK1591_00992</name>
</gene>
<proteinExistence type="predicted"/>
<reference evidence="1" key="1">
    <citation type="submission" date="2020-05" db="EMBL/GenBank/DDBJ databases">
        <authorList>
            <person name="Chiriac C."/>
            <person name="Salcher M."/>
            <person name="Ghai R."/>
            <person name="Kavagutti S V."/>
        </authorList>
    </citation>
    <scope>NUCLEOTIDE SEQUENCE</scope>
</reference>
<dbReference type="EMBL" id="CAEZTD010000075">
    <property type="protein sequence ID" value="CAB4565218.1"/>
    <property type="molecule type" value="Genomic_DNA"/>
</dbReference>
<evidence type="ECO:0000313" key="1">
    <source>
        <dbReference type="EMBL" id="CAB4565218.1"/>
    </source>
</evidence>
<dbReference type="AlphaFoldDB" id="A0A6J6DVU5"/>
<protein>
    <submittedName>
        <fullName evidence="1">Unannotated protein</fullName>
    </submittedName>
</protein>
<organism evidence="1">
    <name type="scientific">freshwater metagenome</name>
    <dbReference type="NCBI Taxonomy" id="449393"/>
    <lineage>
        <taxon>unclassified sequences</taxon>
        <taxon>metagenomes</taxon>
        <taxon>ecological metagenomes</taxon>
    </lineage>
</organism>